<comment type="caution">
    <text evidence="1">The sequence shown here is derived from an EMBL/GenBank/DDBJ whole genome shotgun (WGS) entry which is preliminary data.</text>
</comment>
<name>A0A5M9HCQ3_9SPHI</name>
<keyword evidence="2" id="KW-1185">Reference proteome</keyword>
<proteinExistence type="predicted"/>
<dbReference type="InterPro" id="IPR011051">
    <property type="entry name" value="RmlC_Cupin_sf"/>
</dbReference>
<accession>A0A5M9HCQ3</accession>
<dbReference type="EMBL" id="VWNE01000007">
    <property type="protein sequence ID" value="KAA8484663.1"/>
    <property type="molecule type" value="Genomic_DNA"/>
</dbReference>
<protein>
    <recommendedName>
        <fullName evidence="3">Sugar 3,4-ketoisomerase QdtA cupin domain-containing protein</fullName>
    </recommendedName>
</protein>
<dbReference type="AlphaFoldDB" id="A0A5M9HCQ3"/>
<dbReference type="SUPFAM" id="SSF51182">
    <property type="entry name" value="RmlC-like cupins"/>
    <property type="match status" value="1"/>
</dbReference>
<evidence type="ECO:0000313" key="1">
    <source>
        <dbReference type="EMBL" id="KAA8484663.1"/>
    </source>
</evidence>
<dbReference type="Proteomes" id="UP000322918">
    <property type="component" value="Unassembled WGS sequence"/>
</dbReference>
<dbReference type="Gene3D" id="2.60.120.10">
    <property type="entry name" value="Jelly Rolls"/>
    <property type="match status" value="1"/>
</dbReference>
<evidence type="ECO:0000313" key="2">
    <source>
        <dbReference type="Proteomes" id="UP000322918"/>
    </source>
</evidence>
<reference evidence="1 2" key="1">
    <citation type="submission" date="2019-09" db="EMBL/GenBank/DDBJ databases">
        <title>Pararcticibacter amylolyticus gen. nov., sp. nov., isolated from a rottenly hemp rope, and reclassification of Pedobacter tournemirensis as Pararcticibacter tournemirensis comb. nov.</title>
        <authorList>
            <person name="Cai Y."/>
        </authorList>
    </citation>
    <scope>NUCLEOTIDE SEQUENCE [LARGE SCALE GENOMIC DNA]</scope>
    <source>
        <strain evidence="1 2">TF5-37.2-LB10</strain>
    </source>
</reference>
<sequence>MKLMYPQIIDGGSHSDSRGTLWFVNDFHIDEVKRFYIIEHSDPFVVRAWQGHKREQKWFYVLAGSFKIVLTRPDNWDQPSPALDVMEYTLSSEESRVLYVPGGYANGLKATAANSKMIVFSDFTLEQSGNDNYKFDENMWFDWHK</sequence>
<evidence type="ECO:0008006" key="3">
    <source>
        <dbReference type="Google" id="ProtNLM"/>
    </source>
</evidence>
<dbReference type="InterPro" id="IPR014710">
    <property type="entry name" value="RmlC-like_jellyroll"/>
</dbReference>
<organism evidence="1 2">
    <name type="scientific">Arcticibacter tournemirensis</name>
    <dbReference type="NCBI Taxonomy" id="699437"/>
    <lineage>
        <taxon>Bacteria</taxon>
        <taxon>Pseudomonadati</taxon>
        <taxon>Bacteroidota</taxon>
        <taxon>Sphingobacteriia</taxon>
        <taxon>Sphingobacteriales</taxon>
        <taxon>Sphingobacteriaceae</taxon>
        <taxon>Arcticibacter</taxon>
    </lineage>
</organism>
<gene>
    <name evidence="1" type="ORF">F1649_05675</name>
</gene>